<dbReference type="InterPro" id="IPR013721">
    <property type="entry name" value="STAG"/>
</dbReference>
<reference evidence="4" key="1">
    <citation type="submission" date="2023-01" db="EMBL/GenBank/DDBJ databases">
        <title>Exophiala dermititidis isolated from Cystic Fibrosis Patient.</title>
        <authorList>
            <person name="Kurbessoian T."/>
            <person name="Crocker A."/>
            <person name="Murante D."/>
            <person name="Hogan D.A."/>
            <person name="Stajich J.E."/>
        </authorList>
    </citation>
    <scope>NUCLEOTIDE SEQUENCE</scope>
    <source>
        <strain evidence="4">Ex8</strain>
    </source>
</reference>
<dbReference type="PANTHER" id="PTHR11199">
    <property type="entry name" value="STROMAL ANTIGEN"/>
    <property type="match status" value="1"/>
</dbReference>
<evidence type="ECO:0000256" key="1">
    <source>
        <dbReference type="SAM" id="Coils"/>
    </source>
</evidence>
<feature type="compositionally biased region" description="Basic residues" evidence="2">
    <location>
        <begin position="90"/>
        <end position="110"/>
    </location>
</feature>
<feature type="compositionally biased region" description="Acidic residues" evidence="2">
    <location>
        <begin position="1044"/>
        <end position="1064"/>
    </location>
</feature>
<dbReference type="Gene3D" id="1.25.10.10">
    <property type="entry name" value="Leucine-rich Repeat Variant"/>
    <property type="match status" value="1"/>
</dbReference>
<dbReference type="Pfam" id="PF08514">
    <property type="entry name" value="STAG"/>
    <property type="match status" value="1"/>
</dbReference>
<dbReference type="Pfam" id="PF21581">
    <property type="entry name" value="SCD"/>
    <property type="match status" value="1"/>
</dbReference>
<feature type="coiled-coil region" evidence="1">
    <location>
        <begin position="306"/>
        <end position="361"/>
    </location>
</feature>
<feature type="region of interest" description="Disordered" evidence="2">
    <location>
        <begin position="1006"/>
        <end position="1070"/>
    </location>
</feature>
<dbReference type="PROSITE" id="PS51425">
    <property type="entry name" value="SCD"/>
    <property type="match status" value="1"/>
</dbReference>
<keyword evidence="1" id="KW-0175">Coiled coil</keyword>
<dbReference type="InterPro" id="IPR039662">
    <property type="entry name" value="Cohesin_Scc3/SA"/>
</dbReference>
<sequence length="1240" mass="138599">MEVASSPPNGTAESRRKSGRVVRKPDLFSQEHHDRSTLRNGATKRKRTTEATAAGGDDDDDENEQIEEDEESETEDGDSEGEPDEEELKAKRRAQRARRPAAKPATKRAKTASGPSTTLAIRSVNAQTKSGSKASKAQRARARPSQAHQQGLYAEVFGKGRSPEDAASVWFQSLQEDSVAAIRDLINFVLQCIGCNSKVESQDIEDLDSVPSKLGDILQEYEQQAPPDYPLVSKQKQYAGFQTVLEEFFKAIIKILHTSSVFYDQPEVYDNIHVWIATMSGANYKSFRHTATVISLAMSTALCEVAKELQETMATLKTQLDAEKKKKSVNKGRVKTIEESLASAEKKLEAIDAQLRDAFDTVYVHRYRDVEERIRAPCVAALGNWIVLYRKMFLEGQYLRYLGWVLNDTSAATRLEDIKQLKNLFKNKKNIGALRAFTDRFRPRLVEMGTRDADISVRVEAIELLDRLRDAELLEPDDIDTVGRLIFDSEPRVRKAVAKFFVSNIEDLYRASIEDLEEEQYQAALPAPDEVDDFTVPTQAWIKLKCLGSILAGYDNDEESLDGLNAQTLPLNFTVDSRYTLATQAIYPHMPELQHWESLAGYLLYDHSSIPSEANDEDIGLQIQQIYKLSGGEDIILLDVLYASVKQYLQSIMDTPTSRKTNASKDEIRQKQETAAQNLTVIIPQLLSKYSSTPQAASSVLRIEQLLDIGLINDLQSGEAAYSAILDDISKQFTSHSDKKVLAAASVAFRNARSYEQSKEAADAKVQEIWTESVTTLANLLRGKDVETRGSLDQSILSEVVNTTLRLAELAGIYDCTHIIEGNLESGTSKKNQKGKNAAARNSQAGTTTLLDLLLQLLKRGEPDEETTPASAELEDQLCMALIELFSRYFRWKVVGLKKAIAANDKAELTTRNLTSFAMTRSTFVETVAPIILLRSPLDPVRYTAIVNVLELFALFSTIRNMQPDKGGQELDEDVQRNLHSLITSVPEDILREVMVTHERLEKSFAKKTRRKIETSDKHDKKKTRHADTPPEETQEEIEKPPEDSDDEADDDDSDSGDEDDGDEAAAAGGRSAKKQAALLAEQHLCELTSKIIFALVGGAIKDSDAENVKHRLMLNRTKLGKNYSTLLSYLDEKKEKKRKTSAKAKSTGENNGDGAKGKSTRSSLLKNPISDEMVLEDDDIEDPDDDEEHDEEEAHRQRELLEDENDDRIEDHQDEEAQKDRRAETDADAAEDDDDIMGD</sequence>
<gene>
    <name evidence="4" type="primary">IRR1</name>
    <name evidence="4" type="ORF">HRR80_006410</name>
</gene>
<feature type="compositionally biased region" description="Acidic residues" evidence="2">
    <location>
        <begin position="56"/>
        <end position="87"/>
    </location>
</feature>
<feature type="region of interest" description="Disordered" evidence="2">
    <location>
        <begin position="1134"/>
        <end position="1240"/>
    </location>
</feature>
<evidence type="ECO:0000313" key="5">
    <source>
        <dbReference type="Proteomes" id="UP001161757"/>
    </source>
</evidence>
<dbReference type="InterPro" id="IPR056396">
    <property type="entry name" value="HEAT_SCC3-SA"/>
</dbReference>
<dbReference type="GO" id="GO:0007062">
    <property type="term" value="P:sister chromatid cohesion"/>
    <property type="evidence" value="ECO:0007669"/>
    <property type="project" value="UniProtKB-ARBA"/>
</dbReference>
<feature type="region of interest" description="Disordered" evidence="2">
    <location>
        <begin position="1"/>
        <end position="148"/>
    </location>
</feature>
<accession>A0AAN6EQE6</accession>
<protein>
    <submittedName>
        <fullName evidence="4">Cohesin complex subunit</fullName>
    </submittedName>
</protein>
<dbReference type="GO" id="GO:0003682">
    <property type="term" value="F:chromatin binding"/>
    <property type="evidence" value="ECO:0007669"/>
    <property type="project" value="TreeGrafter"/>
</dbReference>
<dbReference type="PANTHER" id="PTHR11199:SF0">
    <property type="entry name" value="LD34181P-RELATED"/>
    <property type="match status" value="1"/>
</dbReference>
<dbReference type="Proteomes" id="UP001161757">
    <property type="component" value="Unassembled WGS sequence"/>
</dbReference>
<dbReference type="GO" id="GO:0008278">
    <property type="term" value="C:cohesin complex"/>
    <property type="evidence" value="ECO:0007669"/>
    <property type="project" value="TreeGrafter"/>
</dbReference>
<feature type="compositionally biased region" description="Polar residues" evidence="2">
    <location>
        <begin position="113"/>
        <end position="128"/>
    </location>
</feature>
<dbReference type="GO" id="GO:0000785">
    <property type="term" value="C:chromatin"/>
    <property type="evidence" value="ECO:0007669"/>
    <property type="project" value="TreeGrafter"/>
</dbReference>
<comment type="caution">
    <text evidence="4">The sequence shown here is derived from an EMBL/GenBank/DDBJ whole genome shotgun (WGS) entry which is preliminary data.</text>
</comment>
<feature type="domain" description="SCD" evidence="3">
    <location>
        <begin position="363"/>
        <end position="448"/>
    </location>
</feature>
<feature type="compositionally biased region" description="Acidic residues" evidence="2">
    <location>
        <begin position="1227"/>
        <end position="1240"/>
    </location>
</feature>
<dbReference type="Pfam" id="PF24571">
    <property type="entry name" value="HEAT_SCC3-SA"/>
    <property type="match status" value="1"/>
</dbReference>
<feature type="compositionally biased region" description="Polar residues" evidence="2">
    <location>
        <begin position="1"/>
        <end position="12"/>
    </location>
</feature>
<organism evidence="4 5">
    <name type="scientific">Exophiala dermatitidis</name>
    <name type="common">Black yeast-like fungus</name>
    <name type="synonym">Wangiella dermatitidis</name>
    <dbReference type="NCBI Taxonomy" id="5970"/>
    <lineage>
        <taxon>Eukaryota</taxon>
        <taxon>Fungi</taxon>
        <taxon>Dikarya</taxon>
        <taxon>Ascomycota</taxon>
        <taxon>Pezizomycotina</taxon>
        <taxon>Eurotiomycetes</taxon>
        <taxon>Chaetothyriomycetidae</taxon>
        <taxon>Chaetothyriales</taxon>
        <taxon>Herpotrichiellaceae</taxon>
        <taxon>Exophiala</taxon>
    </lineage>
</organism>
<dbReference type="InterPro" id="IPR016024">
    <property type="entry name" value="ARM-type_fold"/>
</dbReference>
<dbReference type="SUPFAM" id="SSF48371">
    <property type="entry name" value="ARM repeat"/>
    <property type="match status" value="2"/>
</dbReference>
<evidence type="ECO:0000313" key="4">
    <source>
        <dbReference type="EMBL" id="KAJ8989690.1"/>
    </source>
</evidence>
<evidence type="ECO:0000259" key="3">
    <source>
        <dbReference type="PROSITE" id="PS51425"/>
    </source>
</evidence>
<dbReference type="GO" id="GO:0005634">
    <property type="term" value="C:nucleus"/>
    <property type="evidence" value="ECO:0007669"/>
    <property type="project" value="TreeGrafter"/>
</dbReference>
<proteinExistence type="predicted"/>
<feature type="compositionally biased region" description="Basic and acidic residues" evidence="2">
    <location>
        <begin position="23"/>
        <end position="37"/>
    </location>
</feature>
<evidence type="ECO:0000256" key="2">
    <source>
        <dbReference type="SAM" id="MobiDB-lite"/>
    </source>
</evidence>
<dbReference type="InterPro" id="IPR020839">
    <property type="entry name" value="SCD"/>
</dbReference>
<name>A0AAN6EQE6_EXODE</name>
<dbReference type="InterPro" id="IPR011989">
    <property type="entry name" value="ARM-like"/>
</dbReference>
<dbReference type="EMBL" id="JAJGCB010000013">
    <property type="protein sequence ID" value="KAJ8989690.1"/>
    <property type="molecule type" value="Genomic_DNA"/>
</dbReference>
<feature type="compositionally biased region" description="Acidic residues" evidence="2">
    <location>
        <begin position="1174"/>
        <end position="1192"/>
    </location>
</feature>
<dbReference type="AlphaFoldDB" id="A0AAN6EQE6"/>
<feature type="compositionally biased region" description="Basic and acidic residues" evidence="2">
    <location>
        <begin position="1210"/>
        <end position="1226"/>
    </location>
</feature>